<keyword evidence="1" id="KW-0378">Hydrolase</keyword>
<dbReference type="Proteomes" id="UP000823773">
    <property type="component" value="Unassembled WGS sequence"/>
</dbReference>
<evidence type="ECO:0000313" key="1">
    <source>
        <dbReference type="EMBL" id="MBP1874538.1"/>
    </source>
</evidence>
<dbReference type="EMBL" id="JAGGJR010000007">
    <property type="protein sequence ID" value="MBP1874538.1"/>
    <property type="molecule type" value="Genomic_DNA"/>
</dbReference>
<keyword evidence="2" id="KW-1185">Reference proteome</keyword>
<evidence type="ECO:0000313" key="2">
    <source>
        <dbReference type="Proteomes" id="UP000823773"/>
    </source>
</evidence>
<accession>A0ACC5T103</accession>
<comment type="caution">
    <text evidence="1">The sequence shown here is derived from an EMBL/GenBank/DDBJ whole genome shotgun (WGS) entry which is preliminary data.</text>
</comment>
<proteinExistence type="predicted"/>
<reference evidence="1" key="1">
    <citation type="submission" date="2021-03" db="EMBL/GenBank/DDBJ databases">
        <title>Genomic Encyclopedia of Type Strains, Phase IV (KMG-IV): sequencing the most valuable type-strain genomes for metagenomic binning, comparative biology and taxonomic classification.</title>
        <authorList>
            <person name="Goeker M."/>
        </authorList>
    </citation>
    <scope>NUCLEOTIDE SEQUENCE</scope>
    <source>
        <strain evidence="1">DSM 18131</strain>
    </source>
</reference>
<gene>
    <name evidence="1" type="ORF">J2Z19_004264</name>
</gene>
<organism evidence="1 2">
    <name type="scientific">Ensifer adhaerens</name>
    <name type="common">Sinorhizobium morelense</name>
    <dbReference type="NCBI Taxonomy" id="106592"/>
    <lineage>
        <taxon>Bacteria</taxon>
        <taxon>Pseudomonadati</taxon>
        <taxon>Pseudomonadota</taxon>
        <taxon>Alphaproteobacteria</taxon>
        <taxon>Hyphomicrobiales</taxon>
        <taxon>Rhizobiaceae</taxon>
        <taxon>Sinorhizobium/Ensifer group</taxon>
        <taxon>Ensifer</taxon>
    </lineage>
</organism>
<protein>
    <submittedName>
        <fullName evidence="1">HAD superfamily hydrolase (TIGR01509 family)</fullName>
    </submittedName>
</protein>
<sequence>MSPMHDVDPSMSIRLPRMPQAVVFDMDGLLFDTEALYRDAMLAAAQVLGRTMPLSLYLASIGLSGEATRQALGEYFGPDFDLDRFWKQAATAFHARTTTELQLKPGVVELVGSLEELGIPFAIATSSGHHDVERNLGLYGLFDRFPVVVAQGDYQLGKPHPEPFLTAARRLDVAPELCLALEDSHNGVRSASSAGMMTIMVPDLLAATEEIRSLCIGVAGNLGDVHAALLHHARGAHVPA</sequence>
<name>A0ACC5T103_ENSAD</name>